<dbReference type="GO" id="GO:0007606">
    <property type="term" value="P:sensory perception of chemical stimulus"/>
    <property type="evidence" value="ECO:0007669"/>
    <property type="project" value="InterPro"/>
</dbReference>
<feature type="transmembrane region" description="Helical" evidence="6">
    <location>
        <begin position="115"/>
        <end position="136"/>
    </location>
</feature>
<feature type="transmembrane region" description="Helical" evidence="6">
    <location>
        <begin position="229"/>
        <end position="252"/>
    </location>
</feature>
<dbReference type="GO" id="GO:0016020">
    <property type="term" value="C:membrane"/>
    <property type="evidence" value="ECO:0007669"/>
    <property type="project" value="UniProtKB-SubCell"/>
</dbReference>
<name>A0A2G5V7D7_9PELO</name>
<keyword evidence="5 6" id="KW-0472">Membrane</keyword>
<comment type="subcellular location">
    <subcellularLocation>
        <location evidence="1">Membrane</location>
        <topology evidence="1">Multi-pass membrane protein</topology>
    </subcellularLocation>
</comment>
<dbReference type="OrthoDB" id="5829415at2759"/>
<feature type="transmembrane region" description="Helical" evidence="6">
    <location>
        <begin position="71"/>
        <end position="95"/>
    </location>
</feature>
<comment type="caution">
    <text evidence="7">The sequence shown here is derived from an EMBL/GenBank/DDBJ whole genome shotgun (WGS) entry which is preliminary data.</text>
</comment>
<proteinExistence type="inferred from homology"/>
<comment type="similarity">
    <text evidence="2">Belongs to the nematode receptor-like protein sre family.</text>
</comment>
<evidence type="ECO:0000256" key="2">
    <source>
        <dbReference type="ARBA" id="ARBA00006803"/>
    </source>
</evidence>
<evidence type="ECO:0000256" key="6">
    <source>
        <dbReference type="SAM" id="Phobius"/>
    </source>
</evidence>
<feature type="transmembrane region" description="Helical" evidence="6">
    <location>
        <begin position="142"/>
        <end position="162"/>
    </location>
</feature>
<gene>
    <name evidence="7" type="primary">Cnig_chr_II.g6926</name>
    <name evidence="7" type="ORF">B9Z55_006926</name>
</gene>
<dbReference type="PANTHER" id="PTHR23128">
    <property type="entry name" value="SERPENTINE RECEPTOR, CLASS E (EPSILON)-RELATED"/>
    <property type="match status" value="1"/>
</dbReference>
<feature type="transmembrane region" description="Helical" evidence="6">
    <location>
        <begin position="12"/>
        <end position="37"/>
    </location>
</feature>
<dbReference type="Pfam" id="PF03125">
    <property type="entry name" value="Sre"/>
    <property type="match status" value="1"/>
</dbReference>
<evidence type="ECO:0000256" key="5">
    <source>
        <dbReference type="ARBA" id="ARBA00023136"/>
    </source>
</evidence>
<reference evidence="8" key="1">
    <citation type="submission" date="2017-10" db="EMBL/GenBank/DDBJ databases">
        <title>Rapid genome shrinkage in a self-fertile nematode reveals novel sperm competition proteins.</title>
        <authorList>
            <person name="Yin D."/>
            <person name="Schwarz E.M."/>
            <person name="Thomas C.G."/>
            <person name="Felde R.L."/>
            <person name="Korf I.F."/>
            <person name="Cutter A.D."/>
            <person name="Schartner C.M."/>
            <person name="Ralston E.J."/>
            <person name="Meyer B.J."/>
            <person name="Haag E.S."/>
        </authorList>
    </citation>
    <scope>NUCLEOTIDE SEQUENCE [LARGE SCALE GENOMIC DNA]</scope>
    <source>
        <strain evidence="8">JU1422</strain>
    </source>
</reference>
<evidence type="ECO:0000256" key="1">
    <source>
        <dbReference type="ARBA" id="ARBA00004141"/>
    </source>
</evidence>
<protein>
    <submittedName>
        <fullName evidence="7">Uncharacterized protein</fullName>
    </submittedName>
</protein>
<dbReference type="AlphaFoldDB" id="A0A2G5V7D7"/>
<organism evidence="7 8">
    <name type="scientific">Caenorhabditis nigoni</name>
    <dbReference type="NCBI Taxonomy" id="1611254"/>
    <lineage>
        <taxon>Eukaryota</taxon>
        <taxon>Metazoa</taxon>
        <taxon>Ecdysozoa</taxon>
        <taxon>Nematoda</taxon>
        <taxon>Chromadorea</taxon>
        <taxon>Rhabditida</taxon>
        <taxon>Rhabditina</taxon>
        <taxon>Rhabditomorpha</taxon>
        <taxon>Rhabditoidea</taxon>
        <taxon>Rhabditidae</taxon>
        <taxon>Peloderinae</taxon>
        <taxon>Caenorhabditis</taxon>
    </lineage>
</organism>
<feature type="transmembrane region" description="Helical" evidence="6">
    <location>
        <begin position="203"/>
        <end position="223"/>
    </location>
</feature>
<sequence length="305" mass="35396">MLKVRLFHNNLVYIGTPIFALWYTLITGKLICIAYRLKIIILDIELGEQITLWTADSLKMVSVESTNGLEILLIGGFLVWHFGFSLVFGAFAVIIERVIASMLINNYELNDSLTIPIVLTVIYQFFALSISFLLLFNKFGPITLVASVVFCFGVSTFMYFYIKRINERWLAEMEDPRRNKTFTVSQRFQVRENLRAIGFGKRIVYTVMFSLAVIGFGILALFYEIVPPFLLHIGENLMFCHPLFVCIVTMYGHPTWKAKFRRAFPRLRFKKAPIRVTSVDIVEDNMKKMSLETDIYFKQLKDLWV</sequence>
<dbReference type="InterPro" id="IPR004151">
    <property type="entry name" value="7TM_GPCR_serpentine_rcpt_Sre"/>
</dbReference>
<evidence type="ECO:0000256" key="4">
    <source>
        <dbReference type="ARBA" id="ARBA00022989"/>
    </source>
</evidence>
<evidence type="ECO:0000313" key="8">
    <source>
        <dbReference type="Proteomes" id="UP000230233"/>
    </source>
</evidence>
<dbReference type="Proteomes" id="UP000230233">
    <property type="component" value="Chromosome II"/>
</dbReference>
<evidence type="ECO:0000313" key="7">
    <source>
        <dbReference type="EMBL" id="PIC47650.1"/>
    </source>
</evidence>
<dbReference type="PANTHER" id="PTHR23128:SF60">
    <property type="entry name" value="SERPENTINE RECEPTOR, CLASS E (EPSILON)-RELATED"/>
    <property type="match status" value="1"/>
</dbReference>
<evidence type="ECO:0000256" key="3">
    <source>
        <dbReference type="ARBA" id="ARBA00022692"/>
    </source>
</evidence>
<accession>A0A2G5V7D7</accession>
<keyword evidence="3 6" id="KW-0812">Transmembrane</keyword>
<keyword evidence="8" id="KW-1185">Reference proteome</keyword>
<dbReference type="EMBL" id="PDUG01000002">
    <property type="protein sequence ID" value="PIC47650.1"/>
    <property type="molecule type" value="Genomic_DNA"/>
</dbReference>
<keyword evidence="4 6" id="KW-1133">Transmembrane helix</keyword>